<comment type="caution">
    <text evidence="3">The sequence shown here is derived from an EMBL/GenBank/DDBJ whole genome shotgun (WGS) entry which is preliminary data.</text>
</comment>
<feature type="compositionally biased region" description="Polar residues" evidence="1">
    <location>
        <begin position="1008"/>
        <end position="1017"/>
    </location>
</feature>
<proteinExistence type="predicted"/>
<dbReference type="Pfam" id="PF18803">
    <property type="entry name" value="CxC2"/>
    <property type="match status" value="1"/>
</dbReference>
<evidence type="ECO:0000313" key="3">
    <source>
        <dbReference type="EMBL" id="KAK7688377.1"/>
    </source>
</evidence>
<dbReference type="InterPro" id="IPR041457">
    <property type="entry name" value="CxC2_KDZ-assoc"/>
</dbReference>
<sequence length="1101" mass="126232">MKRKATAQEIEFSLSDLEDNPSAATSVVVEKFSADRRRILQDQQDEIRVTSRSTSEVCPDVVYHDLSHLEPGLIGNSTRPCNKQRARRVLLSDEPMKDWLPHQQEYLDDLFWHEGRAGASSSCPTCATQESSKPAKYSCKDCSTPRMFCHTCVVHKHVENPFHRIREWDGTCWVPITLQALGLRIQLGHPTFETCSRPLRGHSQMAIVHTTGIHAINIDYCGCKHNVGSRRQQLLRAKLYPATVRKPKTCITFVALETVHIQNVQSKCGIYDLYTSLERLSDNTGLLPVRRCYRAFFRCLCQWKYLKMLKRAGRGHDPDGISATKQGELAVDCPACPHPGINIPEDLSSVPQEDRWLHTLYTSIDACFRVKRYDVSNEEKDPILDDGLSYFVKNEPYQNELAKHGAQNEICSCTGLAALDHANTKFSKGYASTGIGACVCSRHEFLLKNGVGHLQKGEKYVNMDLIFCSAMHHHPDVEKLNSYDITCQWIIYLIDRIASYPEEYQVNLPETSLLRWAIGKLHWYSHKQEGHSRFSLNWIPGVGRSDGEGIERRWWDIQPIASSVKMMGPGAHQGFLNDHWGYANWRKLVLLICSLCRKYIRATKSVADQETNFLSLSQGISCATQDEWTHQVEEWEKDLTLPDPYYVKRQGLTEVEIRHQLTQEEEQSVKEGKTAMVHDVSAVSMLMIGLDLEEQQTRLQRNARGTAEQTKIFEQRTALHRRITKFRDIQVLYMPIVSRKIASDPASTRAPQHIDTTPLYLPSSLSLSDRDIGCKIGLADAELRLRRAQCQDSLEELRTMIHVRMRMYQYKRYEVRHVGANTRCNELIKRHEARLHQMANKYRRARKAIVSLVGHGDWELELRDLKAEDLRGLEDDDPETVARKQEQRRKRRKKNNQPTPAEGNRLQSWIWQGVSEGDTQYNSSLRVEWIKARARKLRWEEELKLLPEEIRRTLQFYEFRATEWEQRSHRRQDSVSPEILEGLVGYAHRQARVMRGLARSGAALWEKTTNALSKRTPGTTGRDSSSGSSKRGKEQRSNAQSPDDNENADDDGDDDDNDDDDDDDDDDDNDEDTIAGVGKEGRSNLEDAYAAWIETGFIEVE</sequence>
<evidence type="ECO:0000313" key="4">
    <source>
        <dbReference type="Proteomes" id="UP001385951"/>
    </source>
</evidence>
<dbReference type="InterPro" id="IPR040521">
    <property type="entry name" value="KDZ"/>
</dbReference>
<evidence type="ECO:0000259" key="2">
    <source>
        <dbReference type="Pfam" id="PF18803"/>
    </source>
</evidence>
<feature type="compositionally biased region" description="Low complexity" evidence="1">
    <location>
        <begin position="1018"/>
        <end position="1029"/>
    </location>
</feature>
<dbReference type="AlphaFoldDB" id="A0AAW0GEJ7"/>
<organism evidence="3 4">
    <name type="scientific">Cerrena zonata</name>
    <dbReference type="NCBI Taxonomy" id="2478898"/>
    <lineage>
        <taxon>Eukaryota</taxon>
        <taxon>Fungi</taxon>
        <taxon>Dikarya</taxon>
        <taxon>Basidiomycota</taxon>
        <taxon>Agaricomycotina</taxon>
        <taxon>Agaricomycetes</taxon>
        <taxon>Polyporales</taxon>
        <taxon>Cerrenaceae</taxon>
        <taxon>Cerrena</taxon>
    </lineage>
</organism>
<gene>
    <name evidence="3" type="ORF">QCA50_008750</name>
</gene>
<dbReference type="Proteomes" id="UP001385951">
    <property type="component" value="Unassembled WGS sequence"/>
</dbReference>
<feature type="region of interest" description="Disordered" evidence="1">
    <location>
        <begin position="876"/>
        <end position="906"/>
    </location>
</feature>
<feature type="compositionally biased region" description="Acidic residues" evidence="1">
    <location>
        <begin position="1043"/>
        <end position="1073"/>
    </location>
</feature>
<protein>
    <recommendedName>
        <fullName evidence="2">CxC2-like cysteine cluster KDZ transposase-associated domain-containing protein</fullName>
    </recommendedName>
</protein>
<keyword evidence="4" id="KW-1185">Reference proteome</keyword>
<dbReference type="Pfam" id="PF18758">
    <property type="entry name" value="KDZ"/>
    <property type="match status" value="1"/>
</dbReference>
<name>A0AAW0GEJ7_9APHY</name>
<feature type="domain" description="CxC2-like cysteine cluster KDZ transposase-associated" evidence="2">
    <location>
        <begin position="178"/>
        <end position="285"/>
    </location>
</feature>
<evidence type="ECO:0000256" key="1">
    <source>
        <dbReference type="SAM" id="MobiDB-lite"/>
    </source>
</evidence>
<feature type="compositionally biased region" description="Basic residues" evidence="1">
    <location>
        <begin position="886"/>
        <end position="895"/>
    </location>
</feature>
<dbReference type="EMBL" id="JASBNA010000011">
    <property type="protein sequence ID" value="KAK7688377.1"/>
    <property type="molecule type" value="Genomic_DNA"/>
</dbReference>
<reference evidence="3 4" key="1">
    <citation type="submission" date="2022-09" db="EMBL/GenBank/DDBJ databases">
        <authorList>
            <person name="Palmer J.M."/>
        </authorList>
    </citation>
    <scope>NUCLEOTIDE SEQUENCE [LARGE SCALE GENOMIC DNA]</scope>
    <source>
        <strain evidence="3 4">DSM 7382</strain>
    </source>
</reference>
<feature type="region of interest" description="Disordered" evidence="1">
    <location>
        <begin position="1008"/>
        <end position="1085"/>
    </location>
</feature>
<accession>A0AAW0GEJ7</accession>